<proteinExistence type="predicted"/>
<comment type="caution">
    <text evidence="1">The sequence shown here is derived from an EMBL/GenBank/DDBJ whole genome shotgun (WGS) entry which is preliminary data.</text>
</comment>
<dbReference type="Proteomes" id="UP000693946">
    <property type="component" value="Linkage Group LG13"/>
</dbReference>
<evidence type="ECO:0000313" key="2">
    <source>
        <dbReference type="Proteomes" id="UP000693946"/>
    </source>
</evidence>
<dbReference type="EMBL" id="JAGKHQ010000005">
    <property type="protein sequence ID" value="KAG7516878.1"/>
    <property type="molecule type" value="Genomic_DNA"/>
</dbReference>
<dbReference type="AlphaFoldDB" id="A0AAV6SJG9"/>
<reference evidence="1 2" key="1">
    <citation type="journal article" date="2021" name="Sci. Rep.">
        <title>Chromosome anchoring in Senegalese sole (Solea senegalensis) reveals sex-associated markers and genome rearrangements in flatfish.</title>
        <authorList>
            <person name="Guerrero-Cozar I."/>
            <person name="Gomez-Garrido J."/>
            <person name="Berbel C."/>
            <person name="Martinez-Blanch J.F."/>
            <person name="Alioto T."/>
            <person name="Claros M.G."/>
            <person name="Gagnaire P.A."/>
            <person name="Manchado M."/>
        </authorList>
    </citation>
    <scope>NUCLEOTIDE SEQUENCE [LARGE SCALE GENOMIC DNA]</scope>
    <source>
        <strain evidence="1">Sse05_10M</strain>
    </source>
</reference>
<name>A0AAV6SJG9_SOLSE</name>
<sequence length="232" mass="26039">MRQLTHKLTLLRFDPGLVPQPCHNRVADNKRLLLHLPVPELPELMIYMWDNGVEMTIQISSSSLLLLSSEVQKGGGPQREEEEILGTTATQGQTRVPHFKKKHITSRSGGTIFSLDDPGSASHVDKHLLCRNGPKRDPESVPAAGGAALSLTLTSELPEFVEKPLSEEGRTIKVERFIEIVHTGKKSKNNVHLVGLWEEARMPPNRTHVHTRGRTRRLHRKRPLIEPVTLLL</sequence>
<organism evidence="1 2">
    <name type="scientific">Solea senegalensis</name>
    <name type="common">Senegalese sole</name>
    <dbReference type="NCBI Taxonomy" id="28829"/>
    <lineage>
        <taxon>Eukaryota</taxon>
        <taxon>Metazoa</taxon>
        <taxon>Chordata</taxon>
        <taxon>Craniata</taxon>
        <taxon>Vertebrata</taxon>
        <taxon>Euteleostomi</taxon>
        <taxon>Actinopterygii</taxon>
        <taxon>Neopterygii</taxon>
        <taxon>Teleostei</taxon>
        <taxon>Neoteleostei</taxon>
        <taxon>Acanthomorphata</taxon>
        <taxon>Carangaria</taxon>
        <taxon>Pleuronectiformes</taxon>
        <taxon>Pleuronectoidei</taxon>
        <taxon>Soleidae</taxon>
        <taxon>Solea</taxon>
    </lineage>
</organism>
<evidence type="ECO:0000313" key="1">
    <source>
        <dbReference type="EMBL" id="KAG7516878.1"/>
    </source>
</evidence>
<gene>
    <name evidence="1" type="ORF">JOB18_042758</name>
</gene>
<protein>
    <submittedName>
        <fullName evidence="1">Uncharacterized protein</fullName>
    </submittedName>
</protein>
<keyword evidence="2" id="KW-1185">Reference proteome</keyword>
<accession>A0AAV6SJG9</accession>